<evidence type="ECO:0000313" key="2">
    <source>
        <dbReference type="EMBL" id="WGD40219.1"/>
    </source>
</evidence>
<evidence type="ECO:0000313" key="3">
    <source>
        <dbReference type="Proteomes" id="UP001216440"/>
    </source>
</evidence>
<evidence type="ECO:0000259" key="1">
    <source>
        <dbReference type="Pfam" id="PF13471"/>
    </source>
</evidence>
<dbReference type="InterPro" id="IPR053521">
    <property type="entry name" value="McjB-like"/>
</dbReference>
<dbReference type="EMBL" id="CP121682">
    <property type="protein sequence ID" value="WGD40219.1"/>
    <property type="molecule type" value="Genomic_DNA"/>
</dbReference>
<feature type="domain" description="Microcin J25-processing protein McjB C-terminal" evidence="1">
    <location>
        <begin position="28"/>
        <end position="135"/>
    </location>
</feature>
<sequence>MSMALALKRDRRKRPLGLRVRTRAAIIAARLLVFLPPHRLRRVMGAFRRGAEPATVEQATAARESVLAASLALNGLRACLPRSVSVALLCRLLGVWPTWCVGTRTAPPFAAHAWVEAEGRLVGEQGVYNAYARLMSVPPLVSPEPADAAGVR</sequence>
<dbReference type="NCBIfam" id="NF033537">
    <property type="entry name" value="lasso_biosyn_B2"/>
    <property type="match status" value="1"/>
</dbReference>
<dbReference type="InterPro" id="IPR032708">
    <property type="entry name" value="McjB_C"/>
</dbReference>
<organism evidence="2 3">
    <name type="scientific">Streptomyces cathayae</name>
    <dbReference type="NCBI Taxonomy" id="3031124"/>
    <lineage>
        <taxon>Bacteria</taxon>
        <taxon>Bacillati</taxon>
        <taxon>Actinomycetota</taxon>
        <taxon>Actinomycetes</taxon>
        <taxon>Kitasatosporales</taxon>
        <taxon>Streptomycetaceae</taxon>
        <taxon>Streptomyces</taxon>
    </lineage>
</organism>
<accession>A0ABY8JW46</accession>
<keyword evidence="3" id="KW-1185">Reference proteome</keyword>
<gene>
    <name evidence="2" type="ORF">PYS65_08810</name>
</gene>
<dbReference type="Proteomes" id="UP001216440">
    <property type="component" value="Chromosome"/>
</dbReference>
<dbReference type="Pfam" id="PF13471">
    <property type="entry name" value="Transglut_core3"/>
    <property type="match status" value="1"/>
</dbReference>
<dbReference type="RefSeq" id="WP_279333252.1">
    <property type="nucleotide sequence ID" value="NZ_CP121682.1"/>
</dbReference>
<protein>
    <submittedName>
        <fullName evidence="2">Lasso peptide biosynthesis B2 protein</fullName>
    </submittedName>
</protein>
<proteinExistence type="predicted"/>
<name>A0ABY8JW46_9ACTN</name>
<reference evidence="2 3" key="1">
    <citation type="submission" date="2023-03" db="EMBL/GenBank/DDBJ databases">
        <authorList>
            <person name="Mo P."/>
        </authorList>
    </citation>
    <scope>NUCLEOTIDE SEQUENCE [LARGE SCALE GENOMIC DNA]</scope>
    <source>
        <strain evidence="2 3">HUAS 5</strain>
    </source>
</reference>